<dbReference type="SUPFAM" id="SSF51261">
    <property type="entry name" value="Duplicated hybrid motif"/>
    <property type="match status" value="1"/>
</dbReference>
<dbReference type="GO" id="GO:0030313">
    <property type="term" value="C:cell envelope"/>
    <property type="evidence" value="ECO:0007669"/>
    <property type="project" value="UniProtKB-SubCell"/>
</dbReference>
<name>A0A1H9MZ29_9BACT</name>
<evidence type="ECO:0000313" key="12">
    <source>
        <dbReference type="EMBL" id="SER28675.1"/>
    </source>
</evidence>
<evidence type="ECO:0000256" key="6">
    <source>
        <dbReference type="ARBA" id="ARBA00022833"/>
    </source>
</evidence>
<dbReference type="InParanoid" id="A0A1H9MZ29"/>
<reference evidence="13" key="1">
    <citation type="submission" date="2016-10" db="EMBL/GenBank/DDBJ databases">
        <authorList>
            <person name="Varghese N."/>
            <person name="Submissions S."/>
        </authorList>
    </citation>
    <scope>NUCLEOTIDE SEQUENCE [LARGE SCALE GENOMIC DNA]</scope>
    <source>
        <strain evidence="13">DSM 24740</strain>
    </source>
</reference>
<organism evidence="12 13">
    <name type="scientific">Neolewinella agarilytica</name>
    <dbReference type="NCBI Taxonomy" id="478744"/>
    <lineage>
        <taxon>Bacteria</taxon>
        <taxon>Pseudomonadati</taxon>
        <taxon>Bacteroidota</taxon>
        <taxon>Saprospiria</taxon>
        <taxon>Saprospirales</taxon>
        <taxon>Lewinellaceae</taxon>
        <taxon>Neolewinella</taxon>
    </lineage>
</organism>
<dbReference type="InterPro" id="IPR045834">
    <property type="entry name" value="Csd3_N2"/>
</dbReference>
<feature type="region of interest" description="Disordered" evidence="8">
    <location>
        <begin position="1"/>
        <end position="22"/>
    </location>
</feature>
<dbReference type="OrthoDB" id="9810477at2"/>
<dbReference type="Pfam" id="PF19425">
    <property type="entry name" value="Csd3_N2"/>
    <property type="match status" value="1"/>
</dbReference>
<evidence type="ECO:0000259" key="10">
    <source>
        <dbReference type="Pfam" id="PF01551"/>
    </source>
</evidence>
<keyword evidence="6" id="KW-0862">Zinc</keyword>
<dbReference type="GO" id="GO:0006508">
    <property type="term" value="P:proteolysis"/>
    <property type="evidence" value="ECO:0007669"/>
    <property type="project" value="UniProtKB-KW"/>
</dbReference>
<feature type="domain" description="M23ase beta-sheet core" evidence="10">
    <location>
        <begin position="314"/>
        <end position="409"/>
    </location>
</feature>
<comment type="subcellular location">
    <subcellularLocation>
        <location evidence="2">Cell envelope</location>
    </subcellularLocation>
</comment>
<keyword evidence="7" id="KW-0482">Metalloprotease</keyword>
<keyword evidence="9" id="KW-0812">Transmembrane</keyword>
<feature type="domain" description="Csd3-like second N-terminal" evidence="11">
    <location>
        <begin position="182"/>
        <end position="301"/>
    </location>
</feature>
<keyword evidence="9" id="KW-0472">Membrane</keyword>
<accession>A0A1H9MZ29</accession>
<dbReference type="PANTHER" id="PTHR21666">
    <property type="entry name" value="PEPTIDASE-RELATED"/>
    <property type="match status" value="1"/>
</dbReference>
<dbReference type="EMBL" id="FOFB01000032">
    <property type="protein sequence ID" value="SER28675.1"/>
    <property type="molecule type" value="Genomic_DNA"/>
</dbReference>
<feature type="transmembrane region" description="Helical" evidence="9">
    <location>
        <begin position="36"/>
        <end position="57"/>
    </location>
</feature>
<keyword evidence="13" id="KW-1185">Reference proteome</keyword>
<evidence type="ECO:0000313" key="13">
    <source>
        <dbReference type="Proteomes" id="UP000199021"/>
    </source>
</evidence>
<dbReference type="InterPro" id="IPR050570">
    <property type="entry name" value="Cell_wall_metabolism_enzyme"/>
</dbReference>
<keyword evidence="3" id="KW-0645">Protease</keyword>
<evidence type="ECO:0000256" key="1">
    <source>
        <dbReference type="ARBA" id="ARBA00001947"/>
    </source>
</evidence>
<keyword evidence="4" id="KW-0479">Metal-binding</keyword>
<dbReference type="GO" id="GO:0046872">
    <property type="term" value="F:metal ion binding"/>
    <property type="evidence" value="ECO:0007669"/>
    <property type="project" value="UniProtKB-KW"/>
</dbReference>
<evidence type="ECO:0000259" key="11">
    <source>
        <dbReference type="Pfam" id="PF19425"/>
    </source>
</evidence>
<evidence type="ECO:0000256" key="9">
    <source>
        <dbReference type="SAM" id="Phobius"/>
    </source>
</evidence>
<evidence type="ECO:0000256" key="3">
    <source>
        <dbReference type="ARBA" id="ARBA00022670"/>
    </source>
</evidence>
<protein>
    <submittedName>
        <fullName evidence="12">Murein DD-endopeptidase MepM and murein hydrolase activator NlpD, contain LysM domain</fullName>
    </submittedName>
</protein>
<comment type="cofactor">
    <cofactor evidence="1">
        <name>Zn(2+)</name>
        <dbReference type="ChEBI" id="CHEBI:29105"/>
    </cofactor>
</comment>
<evidence type="ECO:0000256" key="8">
    <source>
        <dbReference type="SAM" id="MobiDB-lite"/>
    </source>
</evidence>
<dbReference type="GO" id="GO:0004222">
    <property type="term" value="F:metalloendopeptidase activity"/>
    <property type="evidence" value="ECO:0007669"/>
    <property type="project" value="TreeGrafter"/>
</dbReference>
<evidence type="ECO:0000256" key="4">
    <source>
        <dbReference type="ARBA" id="ARBA00022723"/>
    </source>
</evidence>
<proteinExistence type="predicted"/>
<evidence type="ECO:0000256" key="7">
    <source>
        <dbReference type="ARBA" id="ARBA00023049"/>
    </source>
</evidence>
<keyword evidence="5 12" id="KW-0378">Hydrolase</keyword>
<dbReference type="STRING" id="478744.SAMN05444359_13246"/>
<dbReference type="Gene3D" id="3.10.450.350">
    <property type="match status" value="1"/>
</dbReference>
<dbReference type="Proteomes" id="UP000199021">
    <property type="component" value="Unassembled WGS sequence"/>
</dbReference>
<dbReference type="InterPro" id="IPR016047">
    <property type="entry name" value="M23ase_b-sheet_dom"/>
</dbReference>
<dbReference type="InterPro" id="IPR011055">
    <property type="entry name" value="Dup_hybrid_motif"/>
</dbReference>
<keyword evidence="9" id="KW-1133">Transmembrane helix</keyword>
<dbReference type="PANTHER" id="PTHR21666:SF288">
    <property type="entry name" value="CELL DIVISION PROTEIN YTFB"/>
    <property type="match status" value="1"/>
</dbReference>
<dbReference type="AlphaFoldDB" id="A0A1H9MZ29"/>
<evidence type="ECO:0000256" key="5">
    <source>
        <dbReference type="ARBA" id="ARBA00022801"/>
    </source>
</evidence>
<gene>
    <name evidence="12" type="ORF">SAMN05444359_13246</name>
</gene>
<sequence>MVRKKSKSGVDEKAPERNNSNVNLPHRLRKLHLPRVALVSAFCLLICGGILYSLVALSPAPPAPQLSETSFPMTSPTVRYGLALDTMNLRIDTIQNGQTLSDILLAQGLDNQQTFDAANTFNELLDVRNLRAGRLFSILDDPDTEGADYLVYQPSIYEYVRLDLRGEEKSERVRLPVRTETALAAGRIESNLWNAMTGAGLSYALTDRMEDALQWSIDFYHVQPNDAFQLVYEKKFVEGEEAAPGMVLGARYSTDGEDIYAFWYESPDSTYSGYFGLNGEPMKSTFLKSPVRFSRMSSAFNMTRFHPVLKRVRPHLGTDYAAPYGTPILAVADGVIVERGRRGGNGNFVKVRHSKQYTTQYLHMQKFADGHKVGSRVKQGETIGYVGSTGLATGPHVCFRFWKDGRQIDHTKLRFPPAKAMPDSLLPEFIVQRDAFLEQLNSIGQPVQDTEQQILDGAQLLKEMAEIKKENQPEAK</sequence>
<dbReference type="Gene3D" id="2.70.70.10">
    <property type="entry name" value="Glucose Permease (Domain IIA)"/>
    <property type="match status" value="1"/>
</dbReference>
<dbReference type="Pfam" id="PF01551">
    <property type="entry name" value="Peptidase_M23"/>
    <property type="match status" value="1"/>
</dbReference>
<dbReference type="CDD" id="cd12797">
    <property type="entry name" value="M23_peptidase"/>
    <property type="match status" value="1"/>
</dbReference>
<evidence type="ECO:0000256" key="2">
    <source>
        <dbReference type="ARBA" id="ARBA00004196"/>
    </source>
</evidence>